<name>A0A371PAQ4_9ACTN</name>
<dbReference type="GO" id="GO:0009236">
    <property type="term" value="P:cobalamin biosynthetic process"/>
    <property type="evidence" value="ECO:0007669"/>
    <property type="project" value="UniProtKB-KW"/>
</dbReference>
<dbReference type="GO" id="GO:0032259">
    <property type="term" value="P:methylation"/>
    <property type="evidence" value="ECO:0007669"/>
    <property type="project" value="UniProtKB-KW"/>
</dbReference>
<evidence type="ECO:0000256" key="2">
    <source>
        <dbReference type="ARBA" id="ARBA00022573"/>
    </source>
</evidence>
<dbReference type="InterPro" id="IPR000878">
    <property type="entry name" value="4pyrrol_Mease"/>
</dbReference>
<dbReference type="NCBIfam" id="TIGR02434">
    <property type="entry name" value="CobF"/>
    <property type="match status" value="1"/>
</dbReference>
<proteinExistence type="predicted"/>
<comment type="caution">
    <text evidence="7">The sequence shown here is derived from an EMBL/GenBank/DDBJ whole genome shotgun (WGS) entry which is preliminary data.</text>
</comment>
<dbReference type="SUPFAM" id="SSF53790">
    <property type="entry name" value="Tetrapyrrole methylase"/>
    <property type="match status" value="1"/>
</dbReference>
<evidence type="ECO:0000259" key="6">
    <source>
        <dbReference type="Pfam" id="PF00590"/>
    </source>
</evidence>
<dbReference type="Gene3D" id="3.40.1010.10">
    <property type="entry name" value="Cobalt-precorrin-4 Transmethylase, Domain 1"/>
    <property type="match status" value="1"/>
</dbReference>
<evidence type="ECO:0000256" key="1">
    <source>
        <dbReference type="ARBA" id="ARBA00004953"/>
    </source>
</evidence>
<dbReference type="InterPro" id="IPR035996">
    <property type="entry name" value="4pyrrol_Methylase_sf"/>
</dbReference>
<reference evidence="7 8" key="1">
    <citation type="submission" date="2018-08" db="EMBL/GenBank/DDBJ databases">
        <title>Aeromicrobium sp. M2KJ-4, whole genome shotgun sequence.</title>
        <authorList>
            <person name="Tuo L."/>
        </authorList>
    </citation>
    <scope>NUCLEOTIDE SEQUENCE [LARGE SCALE GENOMIC DNA]</scope>
    <source>
        <strain evidence="7 8">M2KJ-4</strain>
    </source>
</reference>
<keyword evidence="5" id="KW-0949">S-adenosyl-L-methionine</keyword>
<accession>A0A371PAQ4</accession>
<dbReference type="InterPro" id="IPR014777">
    <property type="entry name" value="4pyrrole_Mease_sub1"/>
</dbReference>
<keyword evidence="8" id="KW-1185">Reference proteome</keyword>
<dbReference type="OrthoDB" id="9787471at2"/>
<dbReference type="PIRSF" id="PIRSF036525">
    <property type="entry name" value="CobF"/>
    <property type="match status" value="1"/>
</dbReference>
<evidence type="ECO:0000313" key="8">
    <source>
        <dbReference type="Proteomes" id="UP000265581"/>
    </source>
</evidence>
<evidence type="ECO:0000256" key="4">
    <source>
        <dbReference type="ARBA" id="ARBA00022679"/>
    </source>
</evidence>
<dbReference type="Pfam" id="PF00590">
    <property type="entry name" value="TP_methylase"/>
    <property type="match status" value="1"/>
</dbReference>
<dbReference type="PANTHER" id="PTHR43467">
    <property type="entry name" value="COBALT-PRECORRIN-2 C(20)-METHYLTRANSFERASE"/>
    <property type="match status" value="1"/>
</dbReference>
<dbReference type="GO" id="GO:0043819">
    <property type="term" value="F:precorrin-6A synthase (deacetylating) activity"/>
    <property type="evidence" value="ECO:0007669"/>
    <property type="project" value="UniProtKB-EC"/>
</dbReference>
<protein>
    <submittedName>
        <fullName evidence="7">Precorrin-6A synthase (Deacetylating)</fullName>
        <ecNumber evidence="7">2.1.1.152</ecNumber>
    </submittedName>
</protein>
<evidence type="ECO:0000313" key="7">
    <source>
        <dbReference type="EMBL" id="REK72598.1"/>
    </source>
</evidence>
<keyword evidence="4 7" id="KW-0808">Transferase</keyword>
<dbReference type="InterPro" id="IPR014776">
    <property type="entry name" value="4pyrrole_Mease_sub2"/>
</dbReference>
<dbReference type="InterPro" id="IPR012797">
    <property type="entry name" value="CobF"/>
</dbReference>
<dbReference type="PANTHER" id="PTHR43467:SF1">
    <property type="entry name" value="PRECORRIN-6A SYNTHASE [DEACETYLATING]"/>
    <property type="match status" value="1"/>
</dbReference>
<keyword evidence="2" id="KW-0169">Cobalamin biosynthesis</keyword>
<feature type="domain" description="Tetrapyrrole methylase" evidence="6">
    <location>
        <begin position="6"/>
        <end position="222"/>
    </location>
</feature>
<organism evidence="7 8">
    <name type="scientific">Aeromicrobium endophyticum</name>
    <dbReference type="NCBI Taxonomy" id="2292704"/>
    <lineage>
        <taxon>Bacteria</taxon>
        <taxon>Bacillati</taxon>
        <taxon>Actinomycetota</taxon>
        <taxon>Actinomycetes</taxon>
        <taxon>Propionibacteriales</taxon>
        <taxon>Nocardioidaceae</taxon>
        <taxon>Aeromicrobium</taxon>
    </lineage>
</organism>
<sequence length="250" mass="27934">MTRRIRVIGIGAGHPDQVTIEAVRALRSVDFFVTADKPRKDGADDPLLAAREALLARHLDVVPPVIAVRDPERDRSPDDYDQAVVDWHDARAAAYEQVLLEHEGDVGFLVWGDPAFFDSTIRIVEKVLARRKVEAEWDVIPGISSLQMLAARHRIVLHDIGQPILVTTGRRLHEAKESGADNILVMLNSTIDLEGFETWDIWWGANLGTADERLVSGPVVEVAVDVLTARIDVKTKVGWIMDVYLLRQRS</sequence>
<dbReference type="RefSeq" id="WP_119702710.1">
    <property type="nucleotide sequence ID" value="NZ_JBHSOI010000001.1"/>
</dbReference>
<dbReference type="EMBL" id="QUBR01000001">
    <property type="protein sequence ID" value="REK72598.1"/>
    <property type="molecule type" value="Genomic_DNA"/>
</dbReference>
<dbReference type="AlphaFoldDB" id="A0A371PAQ4"/>
<evidence type="ECO:0000256" key="5">
    <source>
        <dbReference type="ARBA" id="ARBA00022691"/>
    </source>
</evidence>
<dbReference type="EC" id="2.1.1.152" evidence="7"/>
<dbReference type="CDD" id="cd11643">
    <property type="entry name" value="Precorrin-6A-synthase"/>
    <property type="match status" value="1"/>
</dbReference>
<evidence type="ECO:0000256" key="3">
    <source>
        <dbReference type="ARBA" id="ARBA00022603"/>
    </source>
</evidence>
<gene>
    <name evidence="7" type="ORF">DX116_03010</name>
</gene>
<dbReference type="Proteomes" id="UP000265581">
    <property type="component" value="Unassembled WGS sequence"/>
</dbReference>
<comment type="pathway">
    <text evidence="1">Cofactor biosynthesis; adenosylcobalamin biosynthesis.</text>
</comment>
<dbReference type="Gene3D" id="3.30.950.10">
    <property type="entry name" value="Methyltransferase, Cobalt-precorrin-4 Transmethylase, Domain 2"/>
    <property type="match status" value="1"/>
</dbReference>
<keyword evidence="3 7" id="KW-0489">Methyltransferase</keyword>